<gene>
    <name evidence="3" type="ORF">F511_40159</name>
</gene>
<evidence type="ECO:0000313" key="4">
    <source>
        <dbReference type="Proteomes" id="UP000250235"/>
    </source>
</evidence>
<organism evidence="3 4">
    <name type="scientific">Dorcoceras hygrometricum</name>
    <dbReference type="NCBI Taxonomy" id="472368"/>
    <lineage>
        <taxon>Eukaryota</taxon>
        <taxon>Viridiplantae</taxon>
        <taxon>Streptophyta</taxon>
        <taxon>Embryophyta</taxon>
        <taxon>Tracheophyta</taxon>
        <taxon>Spermatophyta</taxon>
        <taxon>Magnoliopsida</taxon>
        <taxon>eudicotyledons</taxon>
        <taxon>Gunneridae</taxon>
        <taxon>Pentapetalae</taxon>
        <taxon>asterids</taxon>
        <taxon>lamiids</taxon>
        <taxon>Lamiales</taxon>
        <taxon>Gesneriaceae</taxon>
        <taxon>Didymocarpoideae</taxon>
        <taxon>Trichosporeae</taxon>
        <taxon>Loxocarpinae</taxon>
        <taxon>Dorcoceras</taxon>
    </lineage>
</organism>
<protein>
    <recommendedName>
        <fullName evidence="2">HMA domain-containing protein</fullName>
    </recommendedName>
</protein>
<evidence type="ECO:0000313" key="3">
    <source>
        <dbReference type="EMBL" id="KZV47742.1"/>
    </source>
</evidence>
<dbReference type="OrthoDB" id="692882at2759"/>
<dbReference type="GO" id="GO:0009626">
    <property type="term" value="P:plant-type hypersensitive response"/>
    <property type="evidence" value="ECO:0007669"/>
    <property type="project" value="UniProtKB-KW"/>
</dbReference>
<comment type="subcellular location">
    <subcellularLocation>
        <location evidence="1">Membrane</location>
        <topology evidence="1">Peripheral membrane protein</topology>
    </subcellularLocation>
</comment>
<dbReference type="AlphaFoldDB" id="A0A2Z7CKY1"/>
<dbReference type="PROSITE" id="PS50846">
    <property type="entry name" value="HMA_2"/>
    <property type="match status" value="1"/>
</dbReference>
<dbReference type="Proteomes" id="UP000250235">
    <property type="component" value="Unassembled WGS sequence"/>
</dbReference>
<evidence type="ECO:0000256" key="1">
    <source>
        <dbReference type="ARBA" id="ARBA00004170"/>
    </source>
</evidence>
<feature type="domain" description="HMA" evidence="2">
    <location>
        <begin position="2"/>
        <end position="71"/>
    </location>
</feature>
<reference evidence="3 4" key="1">
    <citation type="journal article" date="2015" name="Proc. Natl. Acad. Sci. U.S.A.">
        <title>The resurrection genome of Boea hygrometrica: A blueprint for survival of dehydration.</title>
        <authorList>
            <person name="Xiao L."/>
            <person name="Yang G."/>
            <person name="Zhang L."/>
            <person name="Yang X."/>
            <person name="Zhao S."/>
            <person name="Ji Z."/>
            <person name="Zhou Q."/>
            <person name="Hu M."/>
            <person name="Wang Y."/>
            <person name="Chen M."/>
            <person name="Xu Y."/>
            <person name="Jin H."/>
            <person name="Xiao X."/>
            <person name="Hu G."/>
            <person name="Bao F."/>
            <person name="Hu Y."/>
            <person name="Wan P."/>
            <person name="Li L."/>
            <person name="Deng X."/>
            <person name="Kuang T."/>
            <person name="Xiang C."/>
            <person name="Zhu J.K."/>
            <person name="Oliver M.J."/>
            <person name="He Y."/>
        </authorList>
    </citation>
    <scope>NUCLEOTIDE SEQUENCE [LARGE SCALE GENOMIC DNA]</scope>
    <source>
        <strain evidence="4">cv. XS01</strain>
    </source>
</reference>
<dbReference type="EMBL" id="KQ994701">
    <property type="protein sequence ID" value="KZV47742.1"/>
    <property type="molecule type" value="Genomic_DNA"/>
</dbReference>
<name>A0A2Z7CKY1_9LAMI</name>
<dbReference type="GO" id="GO:0046872">
    <property type="term" value="F:metal ion binding"/>
    <property type="evidence" value="ECO:0007669"/>
    <property type="project" value="InterPro"/>
</dbReference>
<sequence length="118" mass="12606">MKQRIVIEVSMADLKSRSKAMKIAVGVAGVESAAITGPDKNQVEVVGDGIDVVVLTKLIRKKVAYAEVVSVGEAEKPHKAPEKPAEAATSAPQQVFWPLAPAPICYDYVRDDPSCSIM</sequence>
<dbReference type="GO" id="GO:0016020">
    <property type="term" value="C:membrane"/>
    <property type="evidence" value="ECO:0007669"/>
    <property type="project" value="UniProtKB-SubCell"/>
</dbReference>
<keyword evidence="4" id="KW-1185">Reference proteome</keyword>
<proteinExistence type="predicted"/>
<dbReference type="Gene3D" id="3.30.70.100">
    <property type="match status" value="1"/>
</dbReference>
<dbReference type="PANTHER" id="PTHR46371">
    <property type="entry name" value="OS04G0464100 PROTEIN"/>
    <property type="match status" value="1"/>
</dbReference>
<accession>A0A2Z7CKY1</accession>
<evidence type="ECO:0000259" key="2">
    <source>
        <dbReference type="PROSITE" id="PS50846"/>
    </source>
</evidence>
<dbReference type="InterPro" id="IPR006121">
    <property type="entry name" value="HMA_dom"/>
</dbReference>
<dbReference type="InterPro" id="IPR044296">
    <property type="entry name" value="HIPP46"/>
</dbReference>